<organism evidence="2">
    <name type="scientific">uncultured Acidobacteriota bacterium</name>
    <dbReference type="NCBI Taxonomy" id="171953"/>
    <lineage>
        <taxon>Bacteria</taxon>
        <taxon>Pseudomonadati</taxon>
        <taxon>Acidobacteriota</taxon>
        <taxon>environmental samples</taxon>
    </lineage>
</organism>
<evidence type="ECO:0000256" key="1">
    <source>
        <dbReference type="SAM" id="MobiDB-lite"/>
    </source>
</evidence>
<reference evidence="2" key="2">
    <citation type="journal article" date="2012" name="PLoS ONE">
        <title>A Deeply Branching Thermophilic Bacterium with an Ancient Acetyl-CoA Pathway Dominates a Subsurface Ecosystem.</title>
        <authorList>
            <person name="Takami H."/>
            <person name="Noguchi H."/>
            <person name="Takaki Y."/>
            <person name="Uchiyama I."/>
            <person name="Toyoda A."/>
            <person name="Nishi S."/>
            <person name="Chee G.-J."/>
            <person name="Arai W."/>
            <person name="Nunoura T."/>
            <person name="Itoh T."/>
            <person name="Hattori M."/>
            <person name="Takai K."/>
        </authorList>
    </citation>
    <scope>NUCLEOTIDE SEQUENCE</scope>
</reference>
<accession>H5SFW9</accession>
<dbReference type="AlphaFoldDB" id="H5SFW9"/>
<evidence type="ECO:0000313" key="2">
    <source>
        <dbReference type="EMBL" id="BAL55055.1"/>
    </source>
</evidence>
<reference evidence="2" key="1">
    <citation type="journal article" date="2005" name="Environ. Microbiol.">
        <title>Genetic and functional properties of uncultivated thermophilic crenarchaeotes from a subsurface gold mine as revealed by analysis of genome fragments.</title>
        <authorList>
            <person name="Nunoura T."/>
            <person name="Hirayama H."/>
            <person name="Takami H."/>
            <person name="Oida H."/>
            <person name="Nishi S."/>
            <person name="Shimamura S."/>
            <person name="Suzuki Y."/>
            <person name="Inagaki F."/>
            <person name="Takai K."/>
            <person name="Nealson K.H."/>
            <person name="Horikoshi K."/>
        </authorList>
    </citation>
    <scope>NUCLEOTIDE SEQUENCE</scope>
</reference>
<sequence length="72" mass="8190">MGIGVRIGYNVTERVALEMVVNFFPGFEDRRRLEEPMVMGGEGRTALHEGGGLHEGQDRASQFHQRFPRQCE</sequence>
<gene>
    <name evidence="2" type="ORF">HGMM_F22D11C32</name>
</gene>
<feature type="compositionally biased region" description="Basic and acidic residues" evidence="1">
    <location>
        <begin position="45"/>
        <end position="58"/>
    </location>
</feature>
<proteinExistence type="predicted"/>
<feature type="region of interest" description="Disordered" evidence="1">
    <location>
        <begin position="42"/>
        <end position="72"/>
    </location>
</feature>
<dbReference type="EMBL" id="AP011707">
    <property type="protein sequence ID" value="BAL55055.1"/>
    <property type="molecule type" value="Genomic_DNA"/>
</dbReference>
<protein>
    <submittedName>
        <fullName evidence="2">Uncharacterized protein</fullName>
    </submittedName>
</protein>
<name>H5SFW9_9BACT</name>